<organism evidence="1 2">
    <name type="scientific">Streptomyces meridianus</name>
    <dbReference type="NCBI Taxonomy" id="2938945"/>
    <lineage>
        <taxon>Bacteria</taxon>
        <taxon>Bacillati</taxon>
        <taxon>Actinomycetota</taxon>
        <taxon>Actinomycetes</taxon>
        <taxon>Kitasatosporales</taxon>
        <taxon>Streptomycetaceae</taxon>
        <taxon>Streptomyces</taxon>
    </lineage>
</organism>
<dbReference type="InterPro" id="IPR025850">
    <property type="entry name" value="SUKH-3"/>
</dbReference>
<sequence length="168" mass="18027">MRAFERTAATRFPVEVDAVLREAGWQPGRWDIARAEVWADTLRAHHSPGGHSHAVFPAAVEAWAEFGGLHIVPPGSGYDIAPAALRFDPLCGLHFARTLADLGRALGTEICPLGEETGPPGATLAIDTEGRVYGIDHSGDWYLGPDIDRAVATLVTGVLPARLTTRDR</sequence>
<keyword evidence="2" id="KW-1185">Reference proteome</keyword>
<evidence type="ECO:0000313" key="1">
    <source>
        <dbReference type="EMBL" id="MCM2579141.1"/>
    </source>
</evidence>
<dbReference type="RefSeq" id="WP_251416601.1">
    <property type="nucleotide sequence ID" value="NZ_JAMQGM010000037.1"/>
</dbReference>
<dbReference type="Pfam" id="PF14433">
    <property type="entry name" value="SUKH-3"/>
    <property type="match status" value="1"/>
</dbReference>
<name>A0ABT0X9D2_9ACTN</name>
<gene>
    <name evidence="1" type="ORF">M1E25_17595</name>
</gene>
<reference evidence="1" key="1">
    <citation type="journal article" date="2023" name="Int. J. Syst. Evol. Microbiol.">
        <title>Streptomyces meridianus sp. nov. isolated from brackish water of the Tagus estuary in Alcochete, Portugal.</title>
        <authorList>
            <person name="Santos J.D.N."/>
            <person name="Klimek D."/>
            <person name="Calusinska M."/>
            <person name="Lobo Da Cunha A."/>
            <person name="Catita J."/>
            <person name="Goncalves H."/>
            <person name="Gonzalez I."/>
            <person name="Reyes F."/>
            <person name="Lage O.M."/>
        </authorList>
    </citation>
    <scope>NUCLEOTIDE SEQUENCE</scope>
    <source>
        <strain evidence="1">MTZ3.1</strain>
    </source>
</reference>
<dbReference type="Proteomes" id="UP001167160">
    <property type="component" value="Unassembled WGS sequence"/>
</dbReference>
<protein>
    <submittedName>
        <fullName evidence="1">SUKH-3 domain-containing protein</fullName>
    </submittedName>
</protein>
<proteinExistence type="predicted"/>
<accession>A0ABT0X9D2</accession>
<dbReference type="EMBL" id="JAMQGM010000037">
    <property type="protein sequence ID" value="MCM2579141.1"/>
    <property type="molecule type" value="Genomic_DNA"/>
</dbReference>
<comment type="caution">
    <text evidence="1">The sequence shown here is derived from an EMBL/GenBank/DDBJ whole genome shotgun (WGS) entry which is preliminary data.</text>
</comment>
<evidence type="ECO:0000313" key="2">
    <source>
        <dbReference type="Proteomes" id="UP001167160"/>
    </source>
</evidence>